<gene>
    <name evidence="3" type="ORF">HA482_09860</name>
</gene>
<dbReference type="PANTHER" id="PTHR48050">
    <property type="entry name" value="STEROL 3-BETA-GLUCOSYLTRANSFERASE"/>
    <property type="match status" value="1"/>
</dbReference>
<dbReference type="RefSeq" id="WP_188149104.1">
    <property type="nucleotide sequence ID" value="NZ_JAANIH010000046.1"/>
</dbReference>
<dbReference type="InterPro" id="IPR010610">
    <property type="entry name" value="EryCIII-like_C"/>
</dbReference>
<comment type="caution">
    <text evidence="3">The sequence shown here is derived from an EMBL/GenBank/DDBJ whole genome shotgun (WGS) entry which is preliminary data.</text>
</comment>
<dbReference type="Pfam" id="PF06722">
    <property type="entry name" value="EryCIII-like_C"/>
    <property type="match status" value="1"/>
</dbReference>
<name>A0ABR7U3E5_9BRAD</name>
<feature type="compositionally biased region" description="Polar residues" evidence="1">
    <location>
        <begin position="354"/>
        <end position="363"/>
    </location>
</feature>
<dbReference type="Gene3D" id="3.40.50.2000">
    <property type="entry name" value="Glycogen Phosphorylase B"/>
    <property type="match status" value="2"/>
</dbReference>
<accession>A0ABR7U3E5</accession>
<dbReference type="InterPro" id="IPR050426">
    <property type="entry name" value="Glycosyltransferase_28"/>
</dbReference>
<organism evidence="3 4">
    <name type="scientific">Bradyrhizobium campsiandrae</name>
    <dbReference type="NCBI Taxonomy" id="1729892"/>
    <lineage>
        <taxon>Bacteria</taxon>
        <taxon>Pseudomonadati</taxon>
        <taxon>Pseudomonadota</taxon>
        <taxon>Alphaproteobacteria</taxon>
        <taxon>Hyphomicrobiales</taxon>
        <taxon>Nitrobacteraceae</taxon>
        <taxon>Bradyrhizobium</taxon>
    </lineage>
</organism>
<dbReference type="PANTHER" id="PTHR48050:SF13">
    <property type="entry name" value="STEROL 3-BETA-GLUCOSYLTRANSFERASE UGT80A2"/>
    <property type="match status" value="1"/>
</dbReference>
<proteinExistence type="predicted"/>
<dbReference type="SUPFAM" id="SSF53756">
    <property type="entry name" value="UDP-Glycosyltransferase/glycogen phosphorylase"/>
    <property type="match status" value="1"/>
</dbReference>
<evidence type="ECO:0000259" key="2">
    <source>
        <dbReference type="Pfam" id="PF06722"/>
    </source>
</evidence>
<evidence type="ECO:0000313" key="3">
    <source>
        <dbReference type="EMBL" id="MBC9978521.1"/>
    </source>
</evidence>
<dbReference type="CDD" id="cd03784">
    <property type="entry name" value="GT1_Gtf-like"/>
    <property type="match status" value="1"/>
</dbReference>
<feature type="region of interest" description="Disordered" evidence="1">
    <location>
        <begin position="338"/>
        <end position="363"/>
    </location>
</feature>
<sequence>MVAQFLAGSALAYAEDTIEELQQEPADLVVCFDMLLGPMLGAEAIGQKLALLGTMISFFPLRGIAPLGSGLGIARSAEDHAVQDAARAEMTGILDSALPELNAARAKLGLKPIAHLADQCGAATAHWLGTAKAFDFENAVLRPNMRYTGPLIGDPIWAEPFRSPWDNDDIRPLVLAAFSTSFQNHAAVLQRVIDASSSLPIRLLVTLGGAIEPHELTPAENTAVVRSAPHLEIMRDASLVVTHGGHGTVMAALMHRIPMLIVPHGRDQADNAVRVTERGAGLAVSRTAATTEICAALNRLISEPEFRRAAGALGDAVDAELRGTTLIADLEDLASRNAAAEGPGRGSRPIGAKFSSTARTECG</sequence>
<evidence type="ECO:0000256" key="1">
    <source>
        <dbReference type="SAM" id="MobiDB-lite"/>
    </source>
</evidence>
<protein>
    <submittedName>
        <fullName evidence="3">Glycosyltransferase</fullName>
    </submittedName>
</protein>
<dbReference type="Proteomes" id="UP000639516">
    <property type="component" value="Unassembled WGS sequence"/>
</dbReference>
<dbReference type="InterPro" id="IPR002213">
    <property type="entry name" value="UDP_glucos_trans"/>
</dbReference>
<keyword evidence="4" id="KW-1185">Reference proteome</keyword>
<reference evidence="3 4" key="1">
    <citation type="journal article" date="2020" name="Arch. Microbiol.">
        <title>Bradyrhizobium campsiandrae sp. nov., a nitrogen-fixing bacterial strain isolated from a native leguminous tree from the Amazon adapted to flooded conditions.</title>
        <authorList>
            <person name="Cabral Michel D."/>
            <person name="Martins da Costa E."/>
            <person name="Azarias Guimaraes A."/>
            <person name="Soares de Carvalho T."/>
            <person name="Santos de Castro Caputo P."/>
            <person name="Willems A."/>
            <person name="de Souza Moreira F.M."/>
        </authorList>
    </citation>
    <scope>NUCLEOTIDE SEQUENCE [LARGE SCALE GENOMIC DNA]</scope>
    <source>
        <strain evidence="4">INPA 384B</strain>
    </source>
</reference>
<feature type="domain" description="Erythromycin biosynthesis protein CIII-like C-terminal" evidence="2">
    <location>
        <begin position="220"/>
        <end position="332"/>
    </location>
</feature>
<dbReference type="EMBL" id="JAATTO010000011">
    <property type="protein sequence ID" value="MBC9978521.1"/>
    <property type="molecule type" value="Genomic_DNA"/>
</dbReference>
<evidence type="ECO:0000313" key="4">
    <source>
        <dbReference type="Proteomes" id="UP000639516"/>
    </source>
</evidence>